<evidence type="ECO:0000313" key="6">
    <source>
        <dbReference type="EMBL" id="KAE8671463.1"/>
    </source>
</evidence>
<dbReference type="InterPro" id="IPR027356">
    <property type="entry name" value="NPH3_dom"/>
</dbReference>
<evidence type="ECO:0000256" key="1">
    <source>
        <dbReference type="ARBA" id="ARBA00004906"/>
    </source>
</evidence>
<dbReference type="InterPro" id="IPR011333">
    <property type="entry name" value="SKP1/BTB/POZ_sf"/>
</dbReference>
<protein>
    <submittedName>
        <fullName evidence="6">BTB/POZ domain-containing protein NPY4</fullName>
    </submittedName>
</protein>
<keyword evidence="2" id="KW-0833">Ubl conjugation pathway</keyword>
<gene>
    <name evidence="6" type="ORF">F3Y22_tig00111947pilonHSYRG00027</name>
</gene>
<comment type="pathway">
    <text evidence="1">Protein modification; protein ubiquitination.</text>
</comment>
<dbReference type="PANTHER" id="PTHR32370">
    <property type="entry name" value="OS12G0117600 PROTEIN"/>
    <property type="match status" value="1"/>
</dbReference>
<organism evidence="6 7">
    <name type="scientific">Hibiscus syriacus</name>
    <name type="common">Rose of Sharon</name>
    <dbReference type="NCBI Taxonomy" id="106335"/>
    <lineage>
        <taxon>Eukaryota</taxon>
        <taxon>Viridiplantae</taxon>
        <taxon>Streptophyta</taxon>
        <taxon>Embryophyta</taxon>
        <taxon>Tracheophyta</taxon>
        <taxon>Spermatophyta</taxon>
        <taxon>Magnoliopsida</taxon>
        <taxon>eudicotyledons</taxon>
        <taxon>Gunneridae</taxon>
        <taxon>Pentapetalae</taxon>
        <taxon>rosids</taxon>
        <taxon>malvids</taxon>
        <taxon>Malvales</taxon>
        <taxon>Malvaceae</taxon>
        <taxon>Malvoideae</taxon>
        <taxon>Hibiscus</taxon>
    </lineage>
</organism>
<dbReference type="Pfam" id="PF03000">
    <property type="entry name" value="NPH3"/>
    <property type="match status" value="1"/>
</dbReference>
<evidence type="ECO:0000259" key="5">
    <source>
        <dbReference type="PROSITE" id="PS51649"/>
    </source>
</evidence>
<comment type="similarity">
    <text evidence="3">Belongs to the NPH3 family.</text>
</comment>
<feature type="compositionally biased region" description="Low complexity" evidence="4">
    <location>
        <begin position="499"/>
        <end position="511"/>
    </location>
</feature>
<feature type="region of interest" description="Disordered" evidence="4">
    <location>
        <begin position="495"/>
        <end position="521"/>
    </location>
</feature>
<dbReference type="EMBL" id="VEPZ02001468">
    <property type="protein sequence ID" value="KAE8671463.1"/>
    <property type="molecule type" value="Genomic_DNA"/>
</dbReference>
<dbReference type="AlphaFoldDB" id="A0A6A2X7X8"/>
<keyword evidence="7" id="KW-1185">Reference proteome</keyword>
<comment type="caution">
    <text evidence="6">The sequence shown here is derived from an EMBL/GenBank/DDBJ whole genome shotgun (WGS) entry which is preliminary data.</text>
</comment>
<feature type="compositionally biased region" description="Low complexity" evidence="4">
    <location>
        <begin position="425"/>
        <end position="435"/>
    </location>
</feature>
<feature type="region of interest" description="Disordered" evidence="4">
    <location>
        <begin position="411"/>
        <end position="441"/>
    </location>
</feature>
<evidence type="ECO:0000256" key="3">
    <source>
        <dbReference type="PROSITE-ProRule" id="PRU00982"/>
    </source>
</evidence>
<sequence length="521" mass="57825">MKFMKLGSKPDSFQTDGDDVRYVATELETDMVVNEGDVKFYLHKFPVLSKSALLQKLVATSKDENKEEIHIQEIPGGSAALEICAKFCYGMTVTLDAYNVVAARCAAEYLDMHETIEKGNLIYKIDVFLNSSIFRSWKDSIIVLQTTKPLHPWKRLPSKNGNSSQWNGERKPPTVPKDWWVEDLCELHIDLYKRVIATIKAKVRVPGDVIGESLNAYTSRRFPCLNKGMIWNNDFVKLLVETIVQLLPAEKGTVSCSFLLRLLRAVILLDCGETERDELTRRISQQLPEATVTDLLIRAPAGEATINDVDIVHSLVKKFATHSSQIENEFEENQNPKFGSDGSKVSVAKLNDGYLAEIARDPNLPPQKFVNLAASVASFSRPSHDGIYRAIDLYLKVLFFEQVRAKGNSTDDLPGSIIARLPGGSHSSSRSTTTNTEDDWDSVPTAEDIKALKGELATLRLGSDKSRNDAVKSVVSSRMKGLVMPKIFSKLLSGKEYGETSSSDTSESPGSFNAEETKPNP</sequence>
<dbReference type="PROSITE" id="PS51649">
    <property type="entry name" value="NPH3"/>
    <property type="match status" value="1"/>
</dbReference>
<dbReference type="InterPro" id="IPR043454">
    <property type="entry name" value="NPH3/RPT2-like"/>
</dbReference>
<evidence type="ECO:0000256" key="2">
    <source>
        <dbReference type="ARBA" id="ARBA00022786"/>
    </source>
</evidence>
<dbReference type="GO" id="GO:0016567">
    <property type="term" value="P:protein ubiquitination"/>
    <property type="evidence" value="ECO:0007669"/>
    <property type="project" value="UniProtKB-UniPathway"/>
</dbReference>
<dbReference type="Gene3D" id="3.30.710.10">
    <property type="entry name" value="Potassium Channel Kv1.1, Chain A"/>
    <property type="match status" value="1"/>
</dbReference>
<evidence type="ECO:0000313" key="7">
    <source>
        <dbReference type="Proteomes" id="UP000436088"/>
    </source>
</evidence>
<reference evidence="6" key="1">
    <citation type="submission" date="2019-09" db="EMBL/GenBank/DDBJ databases">
        <title>Draft genome information of white flower Hibiscus syriacus.</title>
        <authorList>
            <person name="Kim Y.-M."/>
        </authorList>
    </citation>
    <scope>NUCLEOTIDE SEQUENCE [LARGE SCALE GENOMIC DNA]</scope>
    <source>
        <strain evidence="6">YM2019G1</strain>
    </source>
</reference>
<dbReference type="SUPFAM" id="SSF54695">
    <property type="entry name" value="POZ domain"/>
    <property type="match status" value="1"/>
</dbReference>
<dbReference type="Proteomes" id="UP000436088">
    <property type="component" value="Unassembled WGS sequence"/>
</dbReference>
<proteinExistence type="inferred from homology"/>
<evidence type="ECO:0000256" key="4">
    <source>
        <dbReference type="SAM" id="MobiDB-lite"/>
    </source>
</evidence>
<name>A0A6A2X7X8_HIBSY</name>
<dbReference type="UniPathway" id="UPA00143"/>
<feature type="domain" description="NPH3" evidence="5">
    <location>
        <begin position="178"/>
        <end position="453"/>
    </location>
</feature>
<accession>A0A6A2X7X8</accession>